<dbReference type="Proteomes" id="UP000186817">
    <property type="component" value="Unassembled WGS sequence"/>
</dbReference>
<name>A0A1Q9CAY9_SYMMI</name>
<sequence length="124" mass="13468">MDAVAAVRTLWLDRSHLALALYCDGIAEQIPAEELAVLLRRSCGSERRAAAELTCFKEQNPPSRLCWSAFSDKAGTRRAGQCLAHAQSLADSFPTEFVASLVPIFEVPVLKGSPCQLEGFCRAS</sequence>
<keyword evidence="2" id="KW-1185">Reference proteome</keyword>
<gene>
    <name evidence="1" type="ORF">AK812_SmicGene39569</name>
</gene>
<reference evidence="1 2" key="1">
    <citation type="submission" date="2016-02" db="EMBL/GenBank/DDBJ databases">
        <title>Genome analysis of coral dinoflagellate symbionts highlights evolutionary adaptations to a symbiotic lifestyle.</title>
        <authorList>
            <person name="Aranda M."/>
            <person name="Li Y."/>
            <person name="Liew Y.J."/>
            <person name="Baumgarten S."/>
            <person name="Simakov O."/>
            <person name="Wilson M."/>
            <person name="Piel J."/>
            <person name="Ashoor H."/>
            <person name="Bougouffa S."/>
            <person name="Bajic V.B."/>
            <person name="Ryu T."/>
            <person name="Ravasi T."/>
            <person name="Bayer T."/>
            <person name="Micklem G."/>
            <person name="Kim H."/>
            <person name="Bhak J."/>
            <person name="Lajeunesse T.C."/>
            <person name="Voolstra C.R."/>
        </authorList>
    </citation>
    <scope>NUCLEOTIDE SEQUENCE [LARGE SCALE GENOMIC DNA]</scope>
    <source>
        <strain evidence="1 2">CCMP2467</strain>
    </source>
</reference>
<protein>
    <recommendedName>
        <fullName evidence="3">PPM-type phosphatase domain-containing protein</fullName>
    </recommendedName>
</protein>
<evidence type="ECO:0008006" key="3">
    <source>
        <dbReference type="Google" id="ProtNLM"/>
    </source>
</evidence>
<organism evidence="1 2">
    <name type="scientific">Symbiodinium microadriaticum</name>
    <name type="common">Dinoflagellate</name>
    <name type="synonym">Zooxanthella microadriatica</name>
    <dbReference type="NCBI Taxonomy" id="2951"/>
    <lineage>
        <taxon>Eukaryota</taxon>
        <taxon>Sar</taxon>
        <taxon>Alveolata</taxon>
        <taxon>Dinophyceae</taxon>
        <taxon>Suessiales</taxon>
        <taxon>Symbiodiniaceae</taxon>
        <taxon>Symbiodinium</taxon>
    </lineage>
</organism>
<evidence type="ECO:0000313" key="2">
    <source>
        <dbReference type="Proteomes" id="UP000186817"/>
    </source>
</evidence>
<dbReference type="AlphaFoldDB" id="A0A1Q9CAY9"/>
<dbReference type="EMBL" id="LSRX01001419">
    <property type="protein sequence ID" value="OLP80071.1"/>
    <property type="molecule type" value="Genomic_DNA"/>
</dbReference>
<comment type="caution">
    <text evidence="1">The sequence shown here is derived from an EMBL/GenBank/DDBJ whole genome shotgun (WGS) entry which is preliminary data.</text>
</comment>
<accession>A0A1Q9CAY9</accession>
<evidence type="ECO:0000313" key="1">
    <source>
        <dbReference type="EMBL" id="OLP80071.1"/>
    </source>
</evidence>
<proteinExistence type="predicted"/>